<evidence type="ECO:0000313" key="2">
    <source>
        <dbReference type="Proteomes" id="UP000198736"/>
    </source>
</evidence>
<organism evidence="1 2">
    <name type="scientific">Candidatus Nitrospira nitrificans</name>
    <dbReference type="NCBI Taxonomy" id="1742973"/>
    <lineage>
        <taxon>Bacteria</taxon>
        <taxon>Pseudomonadati</taxon>
        <taxon>Nitrospirota</taxon>
        <taxon>Nitrospiria</taxon>
        <taxon>Nitrospirales</taxon>
        <taxon>Nitrospiraceae</taxon>
        <taxon>Nitrospira</taxon>
    </lineage>
</organism>
<sequence length="113" mass="13041">MTSSIVDLLEANAEKTRENVDLMGYEELTRWMLMEWVLLRRWLHAATQRPVSTVQLIRQKAVGRGGHLPSIPVSIADPLQCLVSGNRRLRKGRQRSVPSMVSYPHDLFRFQSR</sequence>
<keyword evidence="2" id="KW-1185">Reference proteome</keyword>
<protein>
    <submittedName>
        <fullName evidence="1">Uncharacterized protein</fullName>
    </submittedName>
</protein>
<reference evidence="2" key="1">
    <citation type="submission" date="2015-10" db="EMBL/GenBank/DDBJ databases">
        <authorList>
            <person name="Luecker S."/>
            <person name="Luecker S."/>
        </authorList>
    </citation>
    <scope>NUCLEOTIDE SEQUENCE [LARGE SCALE GENOMIC DNA]</scope>
</reference>
<dbReference type="EMBL" id="CZPZ01000023">
    <property type="protein sequence ID" value="CUS37416.1"/>
    <property type="molecule type" value="Genomic_DNA"/>
</dbReference>
<name>A0A0S4LLM0_9BACT</name>
<dbReference type="AlphaFoldDB" id="A0A0S4LLM0"/>
<dbReference type="Proteomes" id="UP000198736">
    <property type="component" value="Unassembled WGS sequence"/>
</dbReference>
<proteinExistence type="predicted"/>
<accession>A0A0S4LLM0</accession>
<evidence type="ECO:0000313" key="1">
    <source>
        <dbReference type="EMBL" id="CUS37416.1"/>
    </source>
</evidence>
<gene>
    <name evidence="1" type="ORF">COMA2_30262</name>
</gene>
<dbReference type="STRING" id="1742973.COMA2_30262"/>